<evidence type="ECO:0000313" key="4">
    <source>
        <dbReference type="Proteomes" id="UP001230188"/>
    </source>
</evidence>
<dbReference type="Gene3D" id="3.90.810.10">
    <property type="entry name" value="CRIB domain"/>
    <property type="match status" value="1"/>
</dbReference>
<evidence type="ECO:0000259" key="2">
    <source>
        <dbReference type="PROSITE" id="PS50238"/>
    </source>
</evidence>
<accession>A0AAD7UNY1</accession>
<proteinExistence type="predicted"/>
<dbReference type="CDD" id="cd00159">
    <property type="entry name" value="RhoGAP"/>
    <property type="match status" value="1"/>
</dbReference>
<dbReference type="PROSITE" id="PS50238">
    <property type="entry name" value="RHOGAP"/>
    <property type="match status" value="1"/>
</dbReference>
<dbReference type="SUPFAM" id="SSF48350">
    <property type="entry name" value="GTPase activation domain, GAP"/>
    <property type="match status" value="1"/>
</dbReference>
<dbReference type="SMART" id="SM00324">
    <property type="entry name" value="RhoGAP"/>
    <property type="match status" value="1"/>
</dbReference>
<dbReference type="InterPro" id="IPR008936">
    <property type="entry name" value="Rho_GTPase_activation_prot"/>
</dbReference>
<dbReference type="PANTHER" id="PTHR23177">
    <property type="entry name" value="MKIAA1688 PROTEIN"/>
    <property type="match status" value="1"/>
</dbReference>
<comment type="caution">
    <text evidence="3">The sequence shown here is derived from an EMBL/GenBank/DDBJ whole genome shotgun (WGS) entry which is preliminary data.</text>
</comment>
<sequence>MPSIRRHKKECARGKKDPERSQYSVSVVLYKLVSRSWEALGGGAWAEMHLFFRPQGDSRAFRLVAWIPESQDVILNLKLSPSTRLEVEASGFGELEGFGMYFSSREEAGATADAIAAAADELNTKQKRRSLAEIQEVQSVSHDTHVVFNAEESRFEGLPEGWQTANKQFAVPVGALPRVDVEGYDDKIPSVVVMLARKLDELNGHGTLGIFRVAPDQEDCREAREAIDRGGLWDTQDPHVVATLIKVFFRELPIGLLNWLGDASLAKLARHEPCADVVSDLADPHRSLLLWLLDLMATIVTNEHTNKMSAKNMAIVMSPNLYSTHAENPMAALTMAQTVADATKNLLAWRLADHHNYADDDDDDEEHHR</sequence>
<dbReference type="GO" id="GO:0005096">
    <property type="term" value="F:GTPase activator activity"/>
    <property type="evidence" value="ECO:0007669"/>
    <property type="project" value="UniProtKB-KW"/>
</dbReference>
<dbReference type="AlphaFoldDB" id="A0AAD7UNY1"/>
<evidence type="ECO:0000256" key="1">
    <source>
        <dbReference type="ARBA" id="ARBA00022468"/>
    </source>
</evidence>
<protein>
    <recommendedName>
        <fullName evidence="2">Rho-GAP domain-containing protein</fullName>
    </recommendedName>
</protein>
<dbReference type="InterPro" id="IPR044785">
    <property type="entry name" value="RopGAP1-5"/>
</dbReference>
<feature type="domain" description="Rho-GAP" evidence="2">
    <location>
        <begin position="179"/>
        <end position="347"/>
    </location>
</feature>
<dbReference type="PANTHER" id="PTHR23177:SF35">
    <property type="entry name" value="RHO GTPASE-ACTIVATING PROTEIN GACA"/>
    <property type="match status" value="1"/>
</dbReference>
<reference evidence="3" key="1">
    <citation type="submission" date="2023-01" db="EMBL/GenBank/DDBJ databases">
        <title>Metagenome sequencing of chrysophaentin producing Chrysophaeum taylorii.</title>
        <authorList>
            <person name="Davison J."/>
            <person name="Bewley C."/>
        </authorList>
    </citation>
    <scope>NUCLEOTIDE SEQUENCE</scope>
    <source>
        <strain evidence="3">NIES-1699</strain>
    </source>
</reference>
<dbReference type="Proteomes" id="UP001230188">
    <property type="component" value="Unassembled WGS sequence"/>
</dbReference>
<gene>
    <name evidence="3" type="ORF">CTAYLR_007194</name>
</gene>
<keyword evidence="4" id="KW-1185">Reference proteome</keyword>
<dbReference type="GO" id="GO:0007165">
    <property type="term" value="P:signal transduction"/>
    <property type="evidence" value="ECO:0007669"/>
    <property type="project" value="InterPro"/>
</dbReference>
<keyword evidence="1" id="KW-0343">GTPase activation</keyword>
<dbReference type="InterPro" id="IPR000198">
    <property type="entry name" value="RhoGAP_dom"/>
</dbReference>
<organism evidence="3 4">
    <name type="scientific">Chrysophaeum taylorii</name>
    <dbReference type="NCBI Taxonomy" id="2483200"/>
    <lineage>
        <taxon>Eukaryota</taxon>
        <taxon>Sar</taxon>
        <taxon>Stramenopiles</taxon>
        <taxon>Ochrophyta</taxon>
        <taxon>Pelagophyceae</taxon>
        <taxon>Pelagomonadales</taxon>
        <taxon>Pelagomonadaceae</taxon>
        <taxon>Chrysophaeum</taxon>
    </lineage>
</organism>
<dbReference type="Gene3D" id="1.10.555.10">
    <property type="entry name" value="Rho GTPase activation protein"/>
    <property type="match status" value="1"/>
</dbReference>
<dbReference type="InterPro" id="IPR036936">
    <property type="entry name" value="CRIB_dom_sf"/>
</dbReference>
<evidence type="ECO:0000313" key="3">
    <source>
        <dbReference type="EMBL" id="KAJ8612564.1"/>
    </source>
</evidence>
<dbReference type="Pfam" id="PF00620">
    <property type="entry name" value="RhoGAP"/>
    <property type="match status" value="1"/>
</dbReference>
<name>A0AAD7UNY1_9STRA</name>
<dbReference type="EMBL" id="JAQMWT010000046">
    <property type="protein sequence ID" value="KAJ8612564.1"/>
    <property type="molecule type" value="Genomic_DNA"/>
</dbReference>